<gene>
    <name evidence="1" type="ORF">AVDCRST_MAG58-3530</name>
</gene>
<reference evidence="1" key="1">
    <citation type="submission" date="2020-02" db="EMBL/GenBank/DDBJ databases">
        <authorList>
            <person name="Meier V. D."/>
        </authorList>
    </citation>
    <scope>NUCLEOTIDE SEQUENCE</scope>
    <source>
        <strain evidence="1">AVDCRST_MAG58</strain>
    </source>
</reference>
<dbReference type="InterPro" id="IPR032710">
    <property type="entry name" value="NTF2-like_dom_sf"/>
</dbReference>
<dbReference type="Gene3D" id="3.10.450.50">
    <property type="match status" value="1"/>
</dbReference>
<dbReference type="AlphaFoldDB" id="A0A6J4R7L8"/>
<evidence type="ECO:0008006" key="2">
    <source>
        <dbReference type="Google" id="ProtNLM"/>
    </source>
</evidence>
<evidence type="ECO:0000313" key="1">
    <source>
        <dbReference type="EMBL" id="CAA9466361.1"/>
    </source>
</evidence>
<sequence length="130" mass="14214">MMEETVKGGLDFGALRGAIERRDPDAQLAFYAEGAELRVRHAALPEGKAFELKGRAQIERYLRAACAQEMECALEAAFGGQGVAFVEALRYPDGTRVRVRTVLEVAGCLILRQTSVVERARSDDSIGGER</sequence>
<organism evidence="1">
    <name type="scientific">uncultured Rubrobacteraceae bacterium</name>
    <dbReference type="NCBI Taxonomy" id="349277"/>
    <lineage>
        <taxon>Bacteria</taxon>
        <taxon>Bacillati</taxon>
        <taxon>Actinomycetota</taxon>
        <taxon>Rubrobacteria</taxon>
        <taxon>Rubrobacterales</taxon>
        <taxon>Rubrobacteraceae</taxon>
        <taxon>environmental samples</taxon>
    </lineage>
</organism>
<dbReference type="SUPFAM" id="SSF54427">
    <property type="entry name" value="NTF2-like"/>
    <property type="match status" value="1"/>
</dbReference>
<accession>A0A6J4R7L8</accession>
<proteinExistence type="predicted"/>
<dbReference type="EMBL" id="CADCVF010000072">
    <property type="protein sequence ID" value="CAA9466361.1"/>
    <property type="molecule type" value="Genomic_DNA"/>
</dbReference>
<name>A0A6J4R7L8_9ACTN</name>
<protein>
    <recommendedName>
        <fullName evidence="2">SnoaL-like domain-containing protein</fullName>
    </recommendedName>
</protein>